<evidence type="ECO:0000256" key="3">
    <source>
        <dbReference type="ARBA" id="ARBA00022771"/>
    </source>
</evidence>
<reference evidence="7 8" key="1">
    <citation type="journal article" date="2017" name="Gigascience">
        <title>Genome sequence of the small brown planthopper, Laodelphax striatellus.</title>
        <authorList>
            <person name="Zhu J."/>
            <person name="Jiang F."/>
            <person name="Wang X."/>
            <person name="Yang P."/>
            <person name="Bao Y."/>
            <person name="Zhao W."/>
            <person name="Wang W."/>
            <person name="Lu H."/>
            <person name="Wang Q."/>
            <person name="Cui N."/>
            <person name="Li J."/>
            <person name="Chen X."/>
            <person name="Luo L."/>
            <person name="Yu J."/>
            <person name="Kang L."/>
            <person name="Cui F."/>
        </authorList>
    </citation>
    <scope>NUCLEOTIDE SEQUENCE [LARGE SCALE GENOMIC DNA]</scope>
    <source>
        <strain evidence="7">Lst14</strain>
    </source>
</reference>
<evidence type="ECO:0000313" key="7">
    <source>
        <dbReference type="EMBL" id="RZF39473.1"/>
    </source>
</evidence>
<evidence type="ECO:0000259" key="6">
    <source>
        <dbReference type="PROSITE" id="PS50157"/>
    </source>
</evidence>
<feature type="domain" description="C2H2-type" evidence="6">
    <location>
        <begin position="92"/>
        <end position="119"/>
    </location>
</feature>
<feature type="domain" description="C2H2-type" evidence="6">
    <location>
        <begin position="356"/>
        <end position="383"/>
    </location>
</feature>
<feature type="domain" description="C2H2-type" evidence="6">
    <location>
        <begin position="202"/>
        <end position="229"/>
    </location>
</feature>
<dbReference type="PANTHER" id="PTHR24379">
    <property type="entry name" value="KRAB AND ZINC FINGER DOMAIN-CONTAINING"/>
    <property type="match status" value="1"/>
</dbReference>
<evidence type="ECO:0000256" key="1">
    <source>
        <dbReference type="ARBA" id="ARBA00022723"/>
    </source>
</evidence>
<keyword evidence="4" id="KW-0862">Zinc</keyword>
<keyword evidence="3 5" id="KW-0863">Zinc-finger</keyword>
<name>A0A482X159_LAOST</name>
<dbReference type="AlphaFoldDB" id="A0A482X159"/>
<dbReference type="InterPro" id="IPR013087">
    <property type="entry name" value="Znf_C2H2_type"/>
</dbReference>
<gene>
    <name evidence="7" type="ORF">LSTR_LSTR000994</name>
</gene>
<dbReference type="Pfam" id="PF00096">
    <property type="entry name" value="zf-C2H2"/>
    <property type="match status" value="3"/>
</dbReference>
<dbReference type="Proteomes" id="UP000291343">
    <property type="component" value="Unassembled WGS sequence"/>
</dbReference>
<dbReference type="GO" id="GO:0008270">
    <property type="term" value="F:zinc ion binding"/>
    <property type="evidence" value="ECO:0007669"/>
    <property type="project" value="UniProtKB-KW"/>
</dbReference>
<evidence type="ECO:0000313" key="8">
    <source>
        <dbReference type="Proteomes" id="UP000291343"/>
    </source>
</evidence>
<feature type="domain" description="C2H2-type" evidence="6">
    <location>
        <begin position="316"/>
        <end position="343"/>
    </location>
</feature>
<evidence type="ECO:0000256" key="2">
    <source>
        <dbReference type="ARBA" id="ARBA00022737"/>
    </source>
</evidence>
<comment type="caution">
    <text evidence="7">The sequence shown here is derived from an EMBL/GenBank/DDBJ whole genome shotgun (WGS) entry which is preliminary data.</text>
</comment>
<organism evidence="7 8">
    <name type="scientific">Laodelphax striatellus</name>
    <name type="common">Small brown planthopper</name>
    <name type="synonym">Delphax striatella</name>
    <dbReference type="NCBI Taxonomy" id="195883"/>
    <lineage>
        <taxon>Eukaryota</taxon>
        <taxon>Metazoa</taxon>
        <taxon>Ecdysozoa</taxon>
        <taxon>Arthropoda</taxon>
        <taxon>Hexapoda</taxon>
        <taxon>Insecta</taxon>
        <taxon>Pterygota</taxon>
        <taxon>Neoptera</taxon>
        <taxon>Paraneoptera</taxon>
        <taxon>Hemiptera</taxon>
        <taxon>Auchenorrhyncha</taxon>
        <taxon>Fulgoroidea</taxon>
        <taxon>Delphacidae</taxon>
        <taxon>Criomorphinae</taxon>
        <taxon>Laodelphax</taxon>
    </lineage>
</organism>
<dbReference type="EMBL" id="QKKF02019844">
    <property type="protein sequence ID" value="RZF39473.1"/>
    <property type="molecule type" value="Genomic_DNA"/>
</dbReference>
<proteinExistence type="predicted"/>
<dbReference type="STRING" id="195883.A0A482X159"/>
<keyword evidence="1" id="KW-0479">Metal-binding</keyword>
<evidence type="ECO:0000256" key="5">
    <source>
        <dbReference type="PROSITE-ProRule" id="PRU00042"/>
    </source>
</evidence>
<dbReference type="InterPro" id="IPR036236">
    <property type="entry name" value="Znf_C2H2_sf"/>
</dbReference>
<dbReference type="SMART" id="SM00355">
    <property type="entry name" value="ZnF_C2H2"/>
    <property type="match status" value="11"/>
</dbReference>
<dbReference type="Gene3D" id="3.30.160.60">
    <property type="entry name" value="Classic Zinc Finger"/>
    <property type="match status" value="4"/>
</dbReference>
<dbReference type="OrthoDB" id="10004641at2759"/>
<feature type="domain" description="C2H2-type" evidence="6">
    <location>
        <begin position="155"/>
        <end position="182"/>
    </location>
</feature>
<sequence length="487" mass="56417">MNSFMDDYSSCSWSNAQLADCSGGSDKRHSCPKCGKTYKHRRSLWLHSRYECGVQASFQCPLCSKRFMDDYSSCSWSNAQLADCSGGSDKRHSCPKCGKTYKHRRSLWLHSRYECGVQASFQCQKNVDPMNSFMDDYSSCSWSNSQSADCSDNRHSCAKCGKTYKHRRSLALHSRYECGVEAGFQCNREFFQQLATGGDRNFVCNTCGRGYKRKSGFIQHLRYQCGVEPQFTCQFCPHKSRFKSHMKMHLASRHRDYIFERDYASGKFRCPKCGRLYSTPYILKSHLKFECGVEPQFRCPCYQFLVIGKDSASGKYACPKCGNLYSKGSSVRTHLKYECGVEPKFSCGEGSEVKRHRCEGCGRHYRWKRGLFQHQKYECGKDPIFSCCFCPFRSKRREGLKAHKLKKHFDIIKLSLEYVADEDRRYECETCGKRYRWKAGLAQHQKYECGTDPKFSCMHCSFKSRRRNGLKLHLINKHQDPSLLGHV</sequence>
<keyword evidence="8" id="KW-1185">Reference proteome</keyword>
<accession>A0A482X159</accession>
<dbReference type="PANTHER" id="PTHR24379:SF121">
    <property type="entry name" value="C2H2-TYPE DOMAIN-CONTAINING PROTEIN"/>
    <property type="match status" value="1"/>
</dbReference>
<dbReference type="SUPFAM" id="SSF57667">
    <property type="entry name" value="beta-beta-alpha zinc fingers"/>
    <property type="match status" value="4"/>
</dbReference>
<feature type="domain" description="C2H2-type" evidence="6">
    <location>
        <begin position="268"/>
        <end position="295"/>
    </location>
</feature>
<feature type="domain" description="C2H2-type" evidence="6">
    <location>
        <begin position="426"/>
        <end position="453"/>
    </location>
</feature>
<feature type="domain" description="C2H2-type" evidence="6">
    <location>
        <begin position="29"/>
        <end position="56"/>
    </location>
</feature>
<evidence type="ECO:0000256" key="4">
    <source>
        <dbReference type="ARBA" id="ARBA00022833"/>
    </source>
</evidence>
<protein>
    <recommendedName>
        <fullName evidence="6">C2H2-type domain-containing protein</fullName>
    </recommendedName>
</protein>
<keyword evidence="2" id="KW-0677">Repeat</keyword>
<dbReference type="InParanoid" id="A0A482X159"/>
<dbReference type="PROSITE" id="PS50157">
    <property type="entry name" value="ZINC_FINGER_C2H2_2"/>
    <property type="match status" value="8"/>
</dbReference>